<keyword evidence="1" id="KW-0732">Signal</keyword>
<dbReference type="AlphaFoldDB" id="A0A7W9DZA4"/>
<comment type="caution">
    <text evidence="2">The sequence shown here is derived from an EMBL/GenBank/DDBJ whole genome shotgun (WGS) entry which is preliminary data.</text>
</comment>
<dbReference type="Pfam" id="PF14121">
    <property type="entry name" value="Porin_10"/>
    <property type="match status" value="1"/>
</dbReference>
<reference evidence="2 3" key="1">
    <citation type="submission" date="2020-08" db="EMBL/GenBank/DDBJ databases">
        <title>Genomic Encyclopedia of Type Strains, Phase IV (KMG-V): Genome sequencing to study the core and pangenomes of soil and plant-associated prokaryotes.</title>
        <authorList>
            <person name="Whitman W."/>
        </authorList>
    </citation>
    <scope>NUCLEOTIDE SEQUENCE [LARGE SCALE GENOMIC DNA]</scope>
    <source>
        <strain evidence="2 3">S3M1</strain>
    </source>
</reference>
<feature type="signal peptide" evidence="1">
    <location>
        <begin position="1"/>
        <end position="22"/>
    </location>
</feature>
<proteinExistence type="predicted"/>
<dbReference type="EMBL" id="JACHCE010000002">
    <property type="protein sequence ID" value="MBB5636054.1"/>
    <property type="molecule type" value="Genomic_DNA"/>
</dbReference>
<name>A0A7W9DZA4_9SPHI</name>
<dbReference type="InterPro" id="IPR025631">
    <property type="entry name" value="Porin_10"/>
</dbReference>
<gene>
    <name evidence="2" type="ORF">HDE68_001942</name>
</gene>
<accession>A0A7W9DZA4</accession>
<dbReference type="Proteomes" id="UP000537204">
    <property type="component" value="Unassembled WGS sequence"/>
</dbReference>
<evidence type="ECO:0000313" key="3">
    <source>
        <dbReference type="Proteomes" id="UP000537204"/>
    </source>
</evidence>
<protein>
    <recommendedName>
        <fullName evidence="4">Beta-barrel porin</fullName>
    </recommendedName>
</protein>
<organism evidence="2 3">
    <name type="scientific">Pedobacter cryoconitis</name>
    <dbReference type="NCBI Taxonomy" id="188932"/>
    <lineage>
        <taxon>Bacteria</taxon>
        <taxon>Pseudomonadati</taxon>
        <taxon>Bacteroidota</taxon>
        <taxon>Sphingobacteriia</taxon>
        <taxon>Sphingobacteriales</taxon>
        <taxon>Sphingobacteriaceae</taxon>
        <taxon>Pedobacter</taxon>
    </lineage>
</organism>
<evidence type="ECO:0000256" key="1">
    <source>
        <dbReference type="SAM" id="SignalP"/>
    </source>
</evidence>
<feature type="chain" id="PRO_5031424427" description="Beta-barrel porin" evidence="1">
    <location>
        <begin position="23"/>
        <end position="730"/>
    </location>
</feature>
<evidence type="ECO:0000313" key="2">
    <source>
        <dbReference type="EMBL" id="MBB5636054.1"/>
    </source>
</evidence>
<sequence>MRKTIVLFLLSCLFFGAKQAIAQDLKTSVNQNKELDSLRSKLENSKDSVVFTSRFVRYTTLQLTKDSIQTLALDTSLRGMQNFSPIAQPRRPTLNTGNIGLAAKDLLFVPSKTIGFDPGFHSLDWYALGNNDIKYYQARTPFSNLYFAGQYSGEGEQIFKVMHTQNIKKNLNVGASYNRIGANGFYPRQRGDVLNGTFFSWYTSPNKRYALYANAIFNTLKAFENGSIVNDDIFGNNQLSIDRMSQSVRLSASRQIYRKNTFFLKQTYFVGRIDTLDQEISKKILPTNKISYTIKYDKDSYAFQKNESDDHTVLPAGMRDLTYTNDSTSVKHIQNEFIYSFFLRGKSSSVIKNELKLDAGIRHDFYNYSQMVGVLPTTTTNTNTDDKGVVTTTTTTINNKYFSNYTKSFQNVTLLGSAGYRFSNRIDLNVDVQQIFQGRQAGDFMYEAKSNVLVSHNLGRIVLGAYLQNKSPEEIYDTHYGNHFGWTNSTVDPKYVDYRNTPAVIASKADSNIFIISPFNRTKTVNLSFKYINDKLGLDVGAEYYMINNYLYFLQGNTTVDSLTIRPMQESKSISVLKLTLGKKFTYGRFNLDSYIVYQKTSRQDIMPMPDFYTFNSLYMKATVFKVLKTEFGFDVRYNSKYVNYSYSPAVSQFYIRQSAPDAKIQYKPVKFDSYPIVDLWVRASLRKANIFLKYEYVNQGLQSKGYYTVNRYPMPDKLFKIGLSWNFYD</sequence>
<dbReference type="RefSeq" id="WP_183881251.1">
    <property type="nucleotide sequence ID" value="NZ_JACHCD010000003.1"/>
</dbReference>
<evidence type="ECO:0008006" key="4">
    <source>
        <dbReference type="Google" id="ProtNLM"/>
    </source>
</evidence>